<dbReference type="Proteomes" id="UP001162031">
    <property type="component" value="Unassembled WGS sequence"/>
</dbReference>
<dbReference type="AlphaFoldDB" id="A0AAV0TRC4"/>
<protein>
    <recommendedName>
        <fullName evidence="3">RxLR effector candidate protein</fullName>
    </recommendedName>
</protein>
<name>A0AAV0TRC4_HYABA</name>
<reference evidence="1" key="1">
    <citation type="submission" date="2022-12" db="EMBL/GenBank/DDBJ databases">
        <authorList>
            <person name="Webb A."/>
        </authorList>
    </citation>
    <scope>NUCLEOTIDE SEQUENCE</scope>
    <source>
        <strain evidence="1">Hp1</strain>
    </source>
</reference>
<keyword evidence="2" id="KW-1185">Reference proteome</keyword>
<sequence length="517" mass="58066">MNIAATHEGVVHSESPMDIKTTTEGAVHSESPKNLATILADDPLGGRPIDIATQPYHGVIMRLAALDRTEIFWDIARSEGFIDASALRDVLQRYGFRPPSKTRYAQIMASEVVDTSGKAADATRKVVDAKGKAVDKKGREVDSTGEAIDAMLLVNNPADVMRALVSLHMFEDMKDEASVLTRELLSRFMRRPIVFSCMWMASGLRPEAVFRAFGFDWNKLDRISLIFLDELMEYIGLFKEVHPSTSSADDTAKLLFDFKDAKGLDAHLKEIADQPGYDALASSLHDLYLDVEDFNPRAKREYYGPAIRRHLSHESTLVDDDKFWNFAGLKGPIDVKALKKYLDHNTANGQKRISAREIIKALLLTTGPTDVAQALSLLYASNLGKQDAIELSKNLVLHYFQEPGVTSRLWMELGLDPKNIYDMLSFRSAKIYEILPRHVYEWFTYIELYRAAHSKSALGPEEAANLLVRNDGTKGLGAWVTRLKKFREYKDVANTLSKIYEKRRTKEANTLLANTGT</sequence>
<dbReference type="EMBL" id="CANTFL010000560">
    <property type="protein sequence ID" value="CAI5724596.1"/>
    <property type="molecule type" value="Genomic_DNA"/>
</dbReference>
<proteinExistence type="predicted"/>
<gene>
    <name evidence="1" type="ORF">HBR001_LOCUS3399</name>
</gene>
<accession>A0AAV0TRC4</accession>
<evidence type="ECO:0008006" key="3">
    <source>
        <dbReference type="Google" id="ProtNLM"/>
    </source>
</evidence>
<organism evidence="1 2">
    <name type="scientific">Hyaloperonospora brassicae</name>
    <name type="common">Brassica downy mildew</name>
    <name type="synonym">Peronospora brassicae</name>
    <dbReference type="NCBI Taxonomy" id="162125"/>
    <lineage>
        <taxon>Eukaryota</taxon>
        <taxon>Sar</taxon>
        <taxon>Stramenopiles</taxon>
        <taxon>Oomycota</taxon>
        <taxon>Peronosporomycetes</taxon>
        <taxon>Peronosporales</taxon>
        <taxon>Peronosporaceae</taxon>
        <taxon>Hyaloperonospora</taxon>
    </lineage>
</organism>
<comment type="caution">
    <text evidence="1">The sequence shown here is derived from an EMBL/GenBank/DDBJ whole genome shotgun (WGS) entry which is preliminary data.</text>
</comment>
<evidence type="ECO:0000313" key="1">
    <source>
        <dbReference type="EMBL" id="CAI5724596.1"/>
    </source>
</evidence>
<evidence type="ECO:0000313" key="2">
    <source>
        <dbReference type="Proteomes" id="UP001162031"/>
    </source>
</evidence>